<organism evidence="2 3">
    <name type="scientific">Aliidongia dinghuensis</name>
    <dbReference type="NCBI Taxonomy" id="1867774"/>
    <lineage>
        <taxon>Bacteria</taxon>
        <taxon>Pseudomonadati</taxon>
        <taxon>Pseudomonadota</taxon>
        <taxon>Alphaproteobacteria</taxon>
        <taxon>Rhodospirillales</taxon>
        <taxon>Dongiaceae</taxon>
        <taxon>Aliidongia</taxon>
    </lineage>
</organism>
<evidence type="ECO:0000313" key="2">
    <source>
        <dbReference type="EMBL" id="GGF44555.1"/>
    </source>
</evidence>
<dbReference type="GO" id="GO:0016491">
    <property type="term" value="F:oxidoreductase activity"/>
    <property type="evidence" value="ECO:0007669"/>
    <property type="project" value="InterPro"/>
</dbReference>
<dbReference type="Pfam" id="PF00248">
    <property type="entry name" value="Aldo_ket_red"/>
    <property type="match status" value="1"/>
</dbReference>
<accession>A0A8J2Z1F0</accession>
<name>A0A8J2Z1F0_9PROT</name>
<dbReference type="SUPFAM" id="SSF51430">
    <property type="entry name" value="NAD(P)-linked oxidoreductase"/>
    <property type="match status" value="1"/>
</dbReference>
<dbReference type="InterPro" id="IPR020471">
    <property type="entry name" value="AKR"/>
</dbReference>
<reference evidence="2" key="2">
    <citation type="submission" date="2020-09" db="EMBL/GenBank/DDBJ databases">
        <authorList>
            <person name="Sun Q."/>
            <person name="Zhou Y."/>
        </authorList>
    </citation>
    <scope>NUCLEOTIDE SEQUENCE</scope>
    <source>
        <strain evidence="2">CGMCC 1.15725</strain>
    </source>
</reference>
<dbReference type="AlphaFoldDB" id="A0A8J2Z1F0"/>
<dbReference type="InterPro" id="IPR023210">
    <property type="entry name" value="NADP_OxRdtase_dom"/>
</dbReference>
<evidence type="ECO:0000313" key="3">
    <source>
        <dbReference type="Proteomes" id="UP000646365"/>
    </source>
</evidence>
<reference evidence="2" key="1">
    <citation type="journal article" date="2014" name="Int. J. Syst. Evol. Microbiol.">
        <title>Complete genome sequence of Corynebacterium casei LMG S-19264T (=DSM 44701T), isolated from a smear-ripened cheese.</title>
        <authorList>
            <consortium name="US DOE Joint Genome Institute (JGI-PGF)"/>
            <person name="Walter F."/>
            <person name="Albersmeier A."/>
            <person name="Kalinowski J."/>
            <person name="Ruckert C."/>
        </authorList>
    </citation>
    <scope>NUCLEOTIDE SEQUENCE</scope>
    <source>
        <strain evidence="2">CGMCC 1.15725</strain>
    </source>
</reference>
<keyword evidence="3" id="KW-1185">Reference proteome</keyword>
<dbReference type="PANTHER" id="PTHR42686:SF1">
    <property type="entry name" value="GH17980P-RELATED"/>
    <property type="match status" value="1"/>
</dbReference>
<dbReference type="Gene3D" id="3.20.20.100">
    <property type="entry name" value="NADP-dependent oxidoreductase domain"/>
    <property type="match status" value="1"/>
</dbReference>
<evidence type="ECO:0000259" key="1">
    <source>
        <dbReference type="Pfam" id="PF00248"/>
    </source>
</evidence>
<protein>
    <submittedName>
        <fullName evidence="2">Oxidoreductase</fullName>
    </submittedName>
</protein>
<sequence length="337" mass="36273">MIFAAMQDGTRLGLGGAPLGNLFRTVAEAEAQALVAHAWRDGCRTFDTAPHYGNGLSEHRMGTALRPVPRDELVLSSKVGRLLEPDATAPAEQNSYVAVLPFRQRWDYSAAGVRRSVEDSLQRLGQARLDVAFIHDCDAVTHGAGHARIRAQVIGETIPALEDLKATGLVRHIGLGVNDVEICLDVLHAARIDCLLLAGRYSLIDHSALAELLPLAHARGTRIALGGVFNSGILATGVRNTSAPIRFNYDRAGQEWIERVAAIEAICAEEAVPLRAAALQFPLAHPAVEILLAGAQTIGEWDDTRAMLRQPIRAGFWRRLQTAGLLPPEAPVPEAAS</sequence>
<comment type="caution">
    <text evidence="2">The sequence shown here is derived from an EMBL/GenBank/DDBJ whole genome shotgun (WGS) entry which is preliminary data.</text>
</comment>
<proteinExistence type="predicted"/>
<feature type="domain" description="NADP-dependent oxidoreductase" evidence="1">
    <location>
        <begin position="11"/>
        <end position="320"/>
    </location>
</feature>
<dbReference type="GO" id="GO:0005829">
    <property type="term" value="C:cytosol"/>
    <property type="evidence" value="ECO:0007669"/>
    <property type="project" value="TreeGrafter"/>
</dbReference>
<dbReference type="EMBL" id="BMJQ01000021">
    <property type="protein sequence ID" value="GGF44555.1"/>
    <property type="molecule type" value="Genomic_DNA"/>
</dbReference>
<dbReference type="PANTHER" id="PTHR42686">
    <property type="entry name" value="GH17980P-RELATED"/>
    <property type="match status" value="1"/>
</dbReference>
<gene>
    <name evidence="2" type="ORF">GCM10011611_58720</name>
</gene>
<dbReference type="Proteomes" id="UP000646365">
    <property type="component" value="Unassembled WGS sequence"/>
</dbReference>
<dbReference type="RefSeq" id="WP_189051753.1">
    <property type="nucleotide sequence ID" value="NZ_BMJQ01000021.1"/>
</dbReference>
<dbReference type="InterPro" id="IPR036812">
    <property type="entry name" value="NAD(P)_OxRdtase_dom_sf"/>
</dbReference>